<protein>
    <submittedName>
        <fullName evidence="1">Uncharacterized protein</fullName>
    </submittedName>
</protein>
<proteinExistence type="predicted"/>
<reference evidence="1" key="1">
    <citation type="submission" date="2019-04" db="EMBL/GenBank/DDBJ databases">
        <title>Friends and foes A comparative genomics study of 23 Aspergillus species from section Flavi.</title>
        <authorList>
            <consortium name="DOE Joint Genome Institute"/>
            <person name="Kjaerbolling I."/>
            <person name="Vesth T."/>
            <person name="Frisvad J.C."/>
            <person name="Nybo J.L."/>
            <person name="Theobald S."/>
            <person name="Kildgaard S."/>
            <person name="Isbrandt T."/>
            <person name="Kuo A."/>
            <person name="Sato A."/>
            <person name="Lyhne E.K."/>
            <person name="Kogle M.E."/>
            <person name="Wiebenga A."/>
            <person name="Kun R.S."/>
            <person name="Lubbers R.J."/>
            <person name="Makela M.R."/>
            <person name="Barry K."/>
            <person name="Chovatia M."/>
            <person name="Clum A."/>
            <person name="Daum C."/>
            <person name="Haridas S."/>
            <person name="He G."/>
            <person name="LaButti K."/>
            <person name="Lipzen A."/>
            <person name="Mondo S."/>
            <person name="Riley R."/>
            <person name="Salamov A."/>
            <person name="Simmons B.A."/>
            <person name="Magnuson J.K."/>
            <person name="Henrissat B."/>
            <person name="Mortensen U.H."/>
            <person name="Larsen T.O."/>
            <person name="Devries R.P."/>
            <person name="Grigoriev I.V."/>
            <person name="Machida M."/>
            <person name="Baker S.E."/>
            <person name="Andersen M.R."/>
        </authorList>
    </citation>
    <scope>NUCLEOTIDE SEQUENCE</scope>
    <source>
        <strain evidence="1">CBS 117612</strain>
    </source>
</reference>
<sequence length="103" mass="11988">MTDFRNSGSRVSTIRTRRVPGASRCSLRSGPQYRTLREEFFTNIWFHQRSLFLSRRLCAMPRSSENYQIYASTCAVAELSRRDSGAEALRESVPPSLLRRWIK</sequence>
<dbReference type="Proteomes" id="UP000325558">
    <property type="component" value="Unassembled WGS sequence"/>
</dbReference>
<organism evidence="1">
    <name type="scientific">Aspergillus arachidicola</name>
    <dbReference type="NCBI Taxonomy" id="656916"/>
    <lineage>
        <taxon>Eukaryota</taxon>
        <taxon>Fungi</taxon>
        <taxon>Dikarya</taxon>
        <taxon>Ascomycota</taxon>
        <taxon>Pezizomycotina</taxon>
        <taxon>Eurotiomycetes</taxon>
        <taxon>Eurotiomycetidae</taxon>
        <taxon>Eurotiales</taxon>
        <taxon>Aspergillaceae</taxon>
        <taxon>Aspergillus</taxon>
        <taxon>Aspergillus subgen. Circumdati</taxon>
    </lineage>
</organism>
<dbReference type="EMBL" id="ML737137">
    <property type="protein sequence ID" value="KAE8342053.1"/>
    <property type="molecule type" value="Genomic_DNA"/>
</dbReference>
<accession>A0A5N6YB05</accession>
<name>A0A5N6YB05_9EURO</name>
<gene>
    <name evidence="1" type="ORF">BDV24DRAFT_46528</name>
</gene>
<evidence type="ECO:0000313" key="1">
    <source>
        <dbReference type="EMBL" id="KAE8342053.1"/>
    </source>
</evidence>
<dbReference type="AlphaFoldDB" id="A0A5N6YB05"/>